<keyword evidence="1" id="KW-0732">Signal</keyword>
<sequence>MNIIFKTTFTTLTIAVATALLAGCGGSSNDSLPPSNQPVAQGKAVDFYLDGATVTFDNCPNSPSVKTDKVGSFTYPAACNNISTALTVTGGVDIGTGLPFEGVLKTPRAVPGALNIASPLTTLIAASGGNASDLAAKLGLSGTNLLTTDPMGNAALLKQTVVVQQFADQIQKTLLQLSASSNGTMTAAQAAAAAAAALSASITTSTGTVDLSSPALAESAVAGAVQKAAEANPSSLPFTGNELRQLATNTAAVAAATIADKVADVNKLTYVAIPNATADSIKATLGSQLAAIQETATSPAASNLIRPLADALTAPGVDVNALRALGNAVINNPNGIATALVAVNNSLPEENRIPATVVADLQQAELYRNYLQLDSISLNGGTAYNIGEIERSVSSGNELSVNGPLNNVQVKLNKVGSPFQDNFSEARIGLSYTIGTNQLDLIVNNVSLTFNNNGALTAAAVPLNASYSFRLSGALNVTGTTVANKAADPLAVSNGAVSLPIDTFLNKVASASGATAAQIANYRPTSGKVVSLKVALGKTLNTTVRVGTGTGEAAKAARSISINVDNSISNPIVLNGQGVDAVINVK</sequence>
<feature type="chain" id="PRO_5021225668" evidence="1">
    <location>
        <begin position="23"/>
        <end position="586"/>
    </location>
</feature>
<dbReference type="Proteomes" id="UP000297834">
    <property type="component" value="Unassembled WGS sequence"/>
</dbReference>
<keyword evidence="3" id="KW-1185">Reference proteome</keyword>
<dbReference type="RefSeq" id="WP_134243737.1">
    <property type="nucleotide sequence ID" value="NZ_SNTY01000014.1"/>
</dbReference>
<dbReference type="EMBL" id="SNTY01000014">
    <property type="protein sequence ID" value="TEU29287.1"/>
    <property type="molecule type" value="Genomic_DNA"/>
</dbReference>
<comment type="caution">
    <text evidence="2">The sequence shown here is derived from an EMBL/GenBank/DDBJ whole genome shotgun (WGS) entry which is preliminary data.</text>
</comment>
<evidence type="ECO:0000313" key="2">
    <source>
        <dbReference type="EMBL" id="TEU29287.1"/>
    </source>
</evidence>
<protein>
    <submittedName>
        <fullName evidence="2">Uncharacterized protein</fullName>
    </submittedName>
</protein>
<evidence type="ECO:0000313" key="3">
    <source>
        <dbReference type="Proteomes" id="UP000297834"/>
    </source>
</evidence>
<accession>A0A4Y7XDJ4</accession>
<evidence type="ECO:0000256" key="1">
    <source>
        <dbReference type="SAM" id="SignalP"/>
    </source>
</evidence>
<proteinExistence type="predicted"/>
<reference evidence="2 3" key="1">
    <citation type="submission" date="2019-03" db="EMBL/GenBank/DDBJ databases">
        <title>Alkanindiges illinoisensis: a potential pathogenic isolated from ascites of a gastric cancer patient with abdominal metastasis.</title>
        <authorList>
            <person name="Hu X."/>
            <person name="Yang B."/>
            <person name="Yan X."/>
            <person name="Lin L."/>
            <person name="Zhao H."/>
            <person name="Zhou F."/>
            <person name="Su B."/>
            <person name="Chen J."/>
            <person name="Rui Y."/>
            <person name="Wang Q."/>
            <person name="Zheng L."/>
        </authorList>
    </citation>
    <scope>NUCLEOTIDE SEQUENCE [LARGE SCALE GENOMIC DNA]</scope>
    <source>
        <strain evidence="2 3">NFYY 23406</strain>
    </source>
</reference>
<dbReference type="AlphaFoldDB" id="A0A4Y7XDJ4"/>
<name>A0A4Y7XDJ4_9GAMM</name>
<gene>
    <name evidence="2" type="ORF">E2B99_04285</name>
</gene>
<dbReference type="PROSITE" id="PS51257">
    <property type="entry name" value="PROKAR_LIPOPROTEIN"/>
    <property type="match status" value="1"/>
</dbReference>
<organism evidence="2 3">
    <name type="scientific">Alkanindiges illinoisensis</name>
    <dbReference type="NCBI Taxonomy" id="197183"/>
    <lineage>
        <taxon>Bacteria</taxon>
        <taxon>Pseudomonadati</taxon>
        <taxon>Pseudomonadota</taxon>
        <taxon>Gammaproteobacteria</taxon>
        <taxon>Moraxellales</taxon>
        <taxon>Moraxellaceae</taxon>
        <taxon>Alkanindiges</taxon>
    </lineage>
</organism>
<feature type="signal peptide" evidence="1">
    <location>
        <begin position="1"/>
        <end position="22"/>
    </location>
</feature>
<dbReference type="OrthoDB" id="6670339at2"/>